<evidence type="ECO:0000313" key="4">
    <source>
        <dbReference type="EMBL" id="RKQ72719.1"/>
    </source>
</evidence>
<dbReference type="Pfam" id="PF03641">
    <property type="entry name" value="Lysine_decarbox"/>
    <property type="match status" value="1"/>
</dbReference>
<dbReference type="InterPro" id="IPR031100">
    <property type="entry name" value="LOG_fam"/>
</dbReference>
<comment type="similarity">
    <text evidence="2 3">Belongs to the LOG family.</text>
</comment>
<evidence type="ECO:0000256" key="1">
    <source>
        <dbReference type="ARBA" id="ARBA00000274"/>
    </source>
</evidence>
<keyword evidence="3" id="KW-0378">Hydrolase</keyword>
<organism evidence="4 5">
    <name type="scientific">Oceanibaculum indicum</name>
    <dbReference type="NCBI Taxonomy" id="526216"/>
    <lineage>
        <taxon>Bacteria</taxon>
        <taxon>Pseudomonadati</taxon>
        <taxon>Pseudomonadota</taxon>
        <taxon>Alphaproteobacteria</taxon>
        <taxon>Rhodospirillales</taxon>
        <taxon>Oceanibaculaceae</taxon>
        <taxon>Oceanibaculum</taxon>
    </lineage>
</organism>
<comment type="catalytic activity">
    <reaction evidence="1">
        <text>AMP + H2O = D-ribose 5-phosphate + adenine</text>
        <dbReference type="Rhea" id="RHEA:20129"/>
        <dbReference type="ChEBI" id="CHEBI:15377"/>
        <dbReference type="ChEBI" id="CHEBI:16708"/>
        <dbReference type="ChEBI" id="CHEBI:78346"/>
        <dbReference type="ChEBI" id="CHEBI:456215"/>
        <dbReference type="EC" id="3.2.2.4"/>
    </reaction>
</comment>
<dbReference type="NCBIfam" id="TIGR00730">
    <property type="entry name" value="Rossman fold protein, TIGR00730 family"/>
    <property type="match status" value="1"/>
</dbReference>
<evidence type="ECO:0000313" key="5">
    <source>
        <dbReference type="Proteomes" id="UP000277424"/>
    </source>
</evidence>
<reference evidence="4 5" key="1">
    <citation type="submission" date="2018-10" db="EMBL/GenBank/DDBJ databases">
        <title>Comparative analysis of microorganisms from saline springs in Andes Mountain Range, Colombia.</title>
        <authorList>
            <person name="Rubin E."/>
        </authorList>
    </citation>
    <scope>NUCLEOTIDE SEQUENCE [LARGE SCALE GENOMIC DNA]</scope>
    <source>
        <strain evidence="4 5">USBA 36</strain>
    </source>
</reference>
<dbReference type="GO" id="GO:0008714">
    <property type="term" value="F:AMP nucleosidase activity"/>
    <property type="evidence" value="ECO:0007669"/>
    <property type="project" value="UniProtKB-EC"/>
</dbReference>
<dbReference type="AlphaFoldDB" id="A0A420WNX4"/>
<dbReference type="SUPFAM" id="SSF102405">
    <property type="entry name" value="MCP/YpsA-like"/>
    <property type="match status" value="1"/>
</dbReference>
<keyword evidence="3" id="KW-0203">Cytokinin biosynthesis</keyword>
<comment type="caution">
    <text evidence="4">The sequence shown here is derived from an EMBL/GenBank/DDBJ whole genome shotgun (WGS) entry which is preliminary data.</text>
</comment>
<evidence type="ECO:0000256" key="2">
    <source>
        <dbReference type="ARBA" id="ARBA00006763"/>
    </source>
</evidence>
<proteinExistence type="inferred from homology"/>
<gene>
    <name evidence="4" type="ORF">BCL74_0487</name>
</gene>
<dbReference type="Proteomes" id="UP000277424">
    <property type="component" value="Unassembled WGS sequence"/>
</dbReference>
<dbReference type="PANTHER" id="PTHR31223">
    <property type="entry name" value="LOG FAMILY PROTEIN YJL055W"/>
    <property type="match status" value="1"/>
</dbReference>
<dbReference type="Gene3D" id="3.40.50.450">
    <property type="match status" value="1"/>
</dbReference>
<dbReference type="InterPro" id="IPR005269">
    <property type="entry name" value="LOG"/>
</dbReference>
<name>A0A420WNX4_9PROT</name>
<protein>
    <recommendedName>
        <fullName evidence="3">Cytokinin riboside 5'-monophosphate phosphoribohydrolase</fullName>
        <ecNumber evidence="3">3.2.2.n1</ecNumber>
    </recommendedName>
</protein>
<evidence type="ECO:0000256" key="3">
    <source>
        <dbReference type="RuleBase" id="RU363015"/>
    </source>
</evidence>
<dbReference type="EMBL" id="RBIG01000001">
    <property type="protein sequence ID" value="RKQ72719.1"/>
    <property type="molecule type" value="Genomic_DNA"/>
</dbReference>
<dbReference type="GO" id="GO:0009691">
    <property type="term" value="P:cytokinin biosynthetic process"/>
    <property type="evidence" value="ECO:0007669"/>
    <property type="project" value="UniProtKB-UniRule"/>
</dbReference>
<sequence>MENIKSLCVYCGSSGRVDPEYKQLARAVGERMAKAGIELVYGGGKVGLMGEAADAALSAGGKVTGIIPRHLMRLEVGHGGATELIVVETMHERKMIMAERSDGFIVLPGGLGTLDETFEIATWRQLKLHSKPIIIIDAKGYWAPLRAMVDHMIAEGFVSEQHRALLRFVPDIDAAFAALAEAPEPIPGPEVKWQ</sequence>
<dbReference type="RefSeq" id="WP_121217263.1">
    <property type="nucleotide sequence ID" value="NZ_RBIG01000001.1"/>
</dbReference>
<accession>A0A420WNX4</accession>
<dbReference type="GO" id="GO:0005829">
    <property type="term" value="C:cytosol"/>
    <property type="evidence" value="ECO:0007669"/>
    <property type="project" value="TreeGrafter"/>
</dbReference>
<dbReference type="EC" id="3.2.2.n1" evidence="3"/>
<dbReference type="OrthoDB" id="9801098at2"/>
<dbReference type="PANTHER" id="PTHR31223:SF70">
    <property type="entry name" value="LOG FAMILY PROTEIN YJL055W"/>
    <property type="match status" value="1"/>
</dbReference>